<sequence length="97" mass="10806">MEECGNVESFALLVEEKMFEFLKSKSFNYIFSVIIGIGLVAALRPVCHGDKCTIEKAPPVDEINHSTYQLGSKCYQFKSESVDCPKTGAIEGFYSKL</sequence>
<dbReference type="EMBL" id="MN739166">
    <property type="protein sequence ID" value="QHS91895.1"/>
    <property type="molecule type" value="Genomic_DNA"/>
</dbReference>
<dbReference type="AlphaFoldDB" id="A0A6C0BHS3"/>
<protein>
    <submittedName>
        <fullName evidence="2">Uncharacterized protein</fullName>
    </submittedName>
</protein>
<keyword evidence="1" id="KW-0472">Membrane</keyword>
<name>A0A6C0BHS3_9ZZZZ</name>
<organism evidence="2">
    <name type="scientific">viral metagenome</name>
    <dbReference type="NCBI Taxonomy" id="1070528"/>
    <lineage>
        <taxon>unclassified sequences</taxon>
        <taxon>metagenomes</taxon>
        <taxon>organismal metagenomes</taxon>
    </lineage>
</organism>
<evidence type="ECO:0000256" key="1">
    <source>
        <dbReference type="SAM" id="Phobius"/>
    </source>
</evidence>
<accession>A0A6C0BHS3</accession>
<evidence type="ECO:0000313" key="2">
    <source>
        <dbReference type="EMBL" id="QHS91895.1"/>
    </source>
</evidence>
<reference evidence="2" key="1">
    <citation type="journal article" date="2020" name="Nature">
        <title>Giant virus diversity and host interactions through global metagenomics.</title>
        <authorList>
            <person name="Schulz F."/>
            <person name="Roux S."/>
            <person name="Paez-Espino D."/>
            <person name="Jungbluth S."/>
            <person name="Walsh D.A."/>
            <person name="Denef V.J."/>
            <person name="McMahon K.D."/>
            <person name="Konstantinidis K.T."/>
            <person name="Eloe-Fadrosh E.A."/>
            <person name="Kyrpides N.C."/>
            <person name="Woyke T."/>
        </authorList>
    </citation>
    <scope>NUCLEOTIDE SEQUENCE</scope>
    <source>
        <strain evidence="2">GVMAG-M-3300013285-6</strain>
    </source>
</reference>
<feature type="transmembrane region" description="Helical" evidence="1">
    <location>
        <begin position="27"/>
        <end position="46"/>
    </location>
</feature>
<keyword evidence="1" id="KW-0812">Transmembrane</keyword>
<keyword evidence="1" id="KW-1133">Transmembrane helix</keyword>
<proteinExistence type="predicted"/>